<dbReference type="EnsemblMetazoa" id="G6711.1">
    <property type="protein sequence ID" value="G6711.1:cds"/>
    <property type="gene ID" value="G6711"/>
</dbReference>
<keyword evidence="3" id="KW-1185">Reference proteome</keyword>
<name>A0A8W8NFD3_MAGGI</name>
<accession>A0A8W8NFD3</accession>
<evidence type="ECO:0000256" key="1">
    <source>
        <dbReference type="SAM" id="SignalP"/>
    </source>
</evidence>
<dbReference type="AlphaFoldDB" id="A0A8W8NFD3"/>
<organism evidence="2 3">
    <name type="scientific">Magallana gigas</name>
    <name type="common">Pacific oyster</name>
    <name type="synonym">Crassostrea gigas</name>
    <dbReference type="NCBI Taxonomy" id="29159"/>
    <lineage>
        <taxon>Eukaryota</taxon>
        <taxon>Metazoa</taxon>
        <taxon>Spiralia</taxon>
        <taxon>Lophotrochozoa</taxon>
        <taxon>Mollusca</taxon>
        <taxon>Bivalvia</taxon>
        <taxon>Autobranchia</taxon>
        <taxon>Pteriomorphia</taxon>
        <taxon>Ostreida</taxon>
        <taxon>Ostreoidea</taxon>
        <taxon>Ostreidae</taxon>
        <taxon>Magallana</taxon>
    </lineage>
</organism>
<evidence type="ECO:0000313" key="3">
    <source>
        <dbReference type="Proteomes" id="UP000005408"/>
    </source>
</evidence>
<reference evidence="2" key="1">
    <citation type="submission" date="2022-08" db="UniProtKB">
        <authorList>
            <consortium name="EnsemblMetazoa"/>
        </authorList>
    </citation>
    <scope>IDENTIFICATION</scope>
    <source>
        <strain evidence="2">05x7-T-G4-1.051#20</strain>
    </source>
</reference>
<dbReference type="Proteomes" id="UP000005408">
    <property type="component" value="Unassembled WGS sequence"/>
</dbReference>
<feature type="signal peptide" evidence="1">
    <location>
        <begin position="1"/>
        <end position="23"/>
    </location>
</feature>
<proteinExistence type="predicted"/>
<evidence type="ECO:0000313" key="2">
    <source>
        <dbReference type="EnsemblMetazoa" id="G6711.1:cds"/>
    </source>
</evidence>
<protein>
    <submittedName>
        <fullName evidence="2">Uncharacterized protein</fullName>
    </submittedName>
</protein>
<keyword evidence="1" id="KW-0732">Signal</keyword>
<sequence length="111" mass="11855">MNKAVILLGTSCLLAIAIMQVSAFYGSSMMYGGGMGYAPSTIGGGAASRGYYDNYYQRYDQYNRAQSARTIARTVNGLQTSSLLSLISLFARTSAWSPTDRGMSTRPGTAP</sequence>
<feature type="chain" id="PRO_5036482300" evidence="1">
    <location>
        <begin position="24"/>
        <end position="111"/>
    </location>
</feature>